<dbReference type="Pfam" id="PF13177">
    <property type="entry name" value="DNA_pol3_delta2"/>
    <property type="match status" value="1"/>
</dbReference>
<protein>
    <submittedName>
        <fullName evidence="1">DNA polymerase III subunit delta</fullName>
        <ecNumber evidence="1">2.7.7.7</ecNumber>
    </submittedName>
</protein>
<dbReference type="GO" id="GO:0003887">
    <property type="term" value="F:DNA-directed DNA polymerase activity"/>
    <property type="evidence" value="ECO:0007669"/>
    <property type="project" value="UniProtKB-EC"/>
</dbReference>
<organism evidence="1 2">
    <name type="scientific">Candidatus Agrococcus pullicola</name>
    <dbReference type="NCBI Taxonomy" id="2838429"/>
    <lineage>
        <taxon>Bacteria</taxon>
        <taxon>Bacillati</taxon>
        <taxon>Actinomycetota</taxon>
        <taxon>Actinomycetes</taxon>
        <taxon>Micrococcales</taxon>
        <taxon>Microbacteriaceae</taxon>
        <taxon>Agrococcus</taxon>
    </lineage>
</organism>
<dbReference type="EMBL" id="DXDC01000298">
    <property type="protein sequence ID" value="HIY66559.1"/>
    <property type="molecule type" value="Genomic_DNA"/>
</dbReference>
<dbReference type="AlphaFoldDB" id="A0A9D2CA61"/>
<name>A0A9D2CA61_9MICO</name>
<reference evidence="1" key="1">
    <citation type="journal article" date="2021" name="PeerJ">
        <title>Extensive microbial diversity within the chicken gut microbiome revealed by metagenomics and culture.</title>
        <authorList>
            <person name="Gilroy R."/>
            <person name="Ravi A."/>
            <person name="Getino M."/>
            <person name="Pursley I."/>
            <person name="Horton D.L."/>
            <person name="Alikhan N.F."/>
            <person name="Baker D."/>
            <person name="Gharbi K."/>
            <person name="Hall N."/>
            <person name="Watson M."/>
            <person name="Adriaenssens E.M."/>
            <person name="Foster-Nyarko E."/>
            <person name="Jarju S."/>
            <person name="Secka A."/>
            <person name="Antonio M."/>
            <person name="Oren A."/>
            <person name="Chaudhuri R.R."/>
            <person name="La Ragione R."/>
            <person name="Hildebrand F."/>
            <person name="Pallen M.J."/>
        </authorList>
    </citation>
    <scope>NUCLEOTIDE SEQUENCE</scope>
    <source>
        <strain evidence="1">ChiGjej1B1-98</strain>
    </source>
</reference>
<reference evidence="1" key="2">
    <citation type="submission" date="2021-04" db="EMBL/GenBank/DDBJ databases">
        <authorList>
            <person name="Gilroy R."/>
        </authorList>
    </citation>
    <scope>NUCLEOTIDE SEQUENCE</scope>
    <source>
        <strain evidence="1">ChiGjej1B1-98</strain>
    </source>
</reference>
<accession>A0A9D2CA61</accession>
<evidence type="ECO:0000313" key="2">
    <source>
        <dbReference type="Proteomes" id="UP000824005"/>
    </source>
</evidence>
<gene>
    <name evidence="1" type="ORF">H9830_09810</name>
</gene>
<comment type="caution">
    <text evidence="1">The sequence shown here is derived from an EMBL/GenBank/DDBJ whole genome shotgun (WGS) entry which is preliminary data.</text>
</comment>
<dbReference type="Proteomes" id="UP000824005">
    <property type="component" value="Unassembled WGS sequence"/>
</dbReference>
<keyword evidence="1" id="KW-0548">Nucleotidyltransferase</keyword>
<dbReference type="GO" id="GO:0006261">
    <property type="term" value="P:DNA-templated DNA replication"/>
    <property type="evidence" value="ECO:0007669"/>
    <property type="project" value="TreeGrafter"/>
</dbReference>
<sequence>MNLWDDIVGQDDAVRVLKRAAAVTDVRDREMTHSWLITGPPGSGRSNLAYAFAADLLSPGERDAVVHRQVAARSHADLVRLTTEGVTITVAAAREAARKVNFAPSSGRYRVVVVEDADRMNEQAANALLKAIEEPPDQTVWILCAPSEADLLPTIRSRVRSLVLHVPSVEDVAQLLHNRDGVDLELARTAAREAQSHIGMARRLATDEAARERRAKTVDAVLRITSVGGAIRTAQTLVDVANEDAKSLGEEHLAEQEEQFLRQLGLTPGATVPRQLRGQLTQFKKSMKDRERRGVRDGVDRVLVDLLSVFRDALLVSIGRPDDLVNDAERDRITEFAEQLRAEGALAVLDALSTARERIEGNVPVLLAIEAALVTVAERRALAA</sequence>
<dbReference type="PANTHER" id="PTHR11669">
    <property type="entry name" value="REPLICATION FACTOR C / DNA POLYMERASE III GAMMA-TAU SUBUNIT"/>
    <property type="match status" value="1"/>
</dbReference>
<evidence type="ECO:0000313" key="1">
    <source>
        <dbReference type="EMBL" id="HIY66559.1"/>
    </source>
</evidence>
<dbReference type="PANTHER" id="PTHR11669:SF8">
    <property type="entry name" value="DNA POLYMERASE III SUBUNIT DELTA"/>
    <property type="match status" value="1"/>
</dbReference>
<dbReference type="InterPro" id="IPR050238">
    <property type="entry name" value="DNA_Rep/Repair_Clamp_Loader"/>
</dbReference>
<dbReference type="SUPFAM" id="SSF52540">
    <property type="entry name" value="P-loop containing nucleoside triphosphate hydrolases"/>
    <property type="match status" value="1"/>
</dbReference>
<dbReference type="NCBIfam" id="NF005926">
    <property type="entry name" value="PRK07940.1"/>
    <property type="match status" value="1"/>
</dbReference>
<proteinExistence type="predicted"/>
<keyword evidence="1" id="KW-0808">Transferase</keyword>
<dbReference type="Gene3D" id="3.40.50.300">
    <property type="entry name" value="P-loop containing nucleotide triphosphate hydrolases"/>
    <property type="match status" value="1"/>
</dbReference>
<dbReference type="EC" id="2.7.7.7" evidence="1"/>
<dbReference type="InterPro" id="IPR027417">
    <property type="entry name" value="P-loop_NTPase"/>
</dbReference>